<dbReference type="Pfam" id="PF05724">
    <property type="entry name" value="TPMT"/>
    <property type="match status" value="1"/>
</dbReference>
<dbReference type="GO" id="GO:0032259">
    <property type="term" value="P:methylation"/>
    <property type="evidence" value="ECO:0007669"/>
    <property type="project" value="UniProtKB-KW"/>
</dbReference>
<evidence type="ECO:0000313" key="6">
    <source>
        <dbReference type="Proteomes" id="UP000827549"/>
    </source>
</evidence>
<dbReference type="PANTHER" id="PTHR32183">
    <property type="match status" value="1"/>
</dbReference>
<dbReference type="InterPro" id="IPR008854">
    <property type="entry name" value="TPMT"/>
</dbReference>
<keyword evidence="1" id="KW-0597">Phosphoprotein</keyword>
<dbReference type="Gene3D" id="3.40.50.150">
    <property type="entry name" value="Vaccinia Virus protein VP39"/>
    <property type="match status" value="1"/>
</dbReference>
<keyword evidence="4" id="KW-0949">S-adenosyl-L-methionine</keyword>
<sequence>MLRPAVAVYTRLLQTSSRPHHRTLHPTMSHAINPAFPDTVNDVDRYSEAWEGKWATKTTGWDQGHSHPALLKLLDSDEAKKAGIPSAGRAFVPGCGLGYDVDTFARRGLDSTGLDIAATGVSAANAWLAAQPPRKNAAEVVLGDFFTYDPGYKFDVIYDYTFLCALPPAMRTQWAESMARLAKADPSARLITQQYPLNGNPVGPPFPLSVEIYNDLLGKDWEVVWERDIPQEERRVNSPPGDERLVVWARKA</sequence>
<evidence type="ECO:0000256" key="3">
    <source>
        <dbReference type="ARBA" id="ARBA00022679"/>
    </source>
</evidence>
<dbReference type="EMBL" id="CP086719">
    <property type="protein sequence ID" value="WOO84536.1"/>
    <property type="molecule type" value="Genomic_DNA"/>
</dbReference>
<keyword evidence="6" id="KW-1185">Reference proteome</keyword>
<reference evidence="5" key="1">
    <citation type="submission" date="2023-10" db="EMBL/GenBank/DDBJ databases">
        <authorList>
            <person name="Noh H."/>
        </authorList>
    </citation>
    <scope>NUCLEOTIDE SEQUENCE</scope>
    <source>
        <strain evidence="5">DUCC4014</strain>
    </source>
</reference>
<evidence type="ECO:0000313" key="5">
    <source>
        <dbReference type="EMBL" id="WOO84536.1"/>
    </source>
</evidence>
<dbReference type="PROSITE" id="PS51585">
    <property type="entry name" value="SAM_MT_TPMT"/>
    <property type="match status" value="1"/>
</dbReference>
<dbReference type="GeneID" id="87811223"/>
<dbReference type="PANTHER" id="PTHR32183:SF6">
    <property type="entry name" value="CYSTEINE SULFINATE DESULFINASE_CYSTEINE DESULFURASE AND RELATED ENZYMES"/>
    <property type="match status" value="1"/>
</dbReference>
<dbReference type="AlphaFoldDB" id="A0AAF1BKE0"/>
<evidence type="ECO:0000256" key="4">
    <source>
        <dbReference type="ARBA" id="ARBA00022691"/>
    </source>
</evidence>
<keyword evidence="2 5" id="KW-0489">Methyltransferase</keyword>
<dbReference type="Proteomes" id="UP000827549">
    <property type="component" value="Chromosome 6"/>
</dbReference>
<protein>
    <submittedName>
        <fullName evidence="5">Thiol methyltransferase 2</fullName>
    </submittedName>
</protein>
<keyword evidence="3" id="KW-0808">Transferase</keyword>
<evidence type="ECO:0000256" key="1">
    <source>
        <dbReference type="ARBA" id="ARBA00022553"/>
    </source>
</evidence>
<dbReference type="SUPFAM" id="SSF53335">
    <property type="entry name" value="S-adenosyl-L-methionine-dependent methyltransferases"/>
    <property type="match status" value="1"/>
</dbReference>
<dbReference type="GO" id="GO:0008757">
    <property type="term" value="F:S-adenosylmethionine-dependent methyltransferase activity"/>
    <property type="evidence" value="ECO:0007669"/>
    <property type="project" value="InterPro"/>
</dbReference>
<accession>A0AAF1BKE0</accession>
<name>A0AAF1BKE0_9TREE</name>
<organism evidence="5 6">
    <name type="scientific">Vanrija pseudolonga</name>
    <dbReference type="NCBI Taxonomy" id="143232"/>
    <lineage>
        <taxon>Eukaryota</taxon>
        <taxon>Fungi</taxon>
        <taxon>Dikarya</taxon>
        <taxon>Basidiomycota</taxon>
        <taxon>Agaricomycotina</taxon>
        <taxon>Tremellomycetes</taxon>
        <taxon>Trichosporonales</taxon>
        <taxon>Trichosporonaceae</taxon>
        <taxon>Vanrija</taxon>
    </lineage>
</organism>
<dbReference type="RefSeq" id="XP_062630562.1">
    <property type="nucleotide sequence ID" value="XM_062774578.1"/>
</dbReference>
<proteinExistence type="predicted"/>
<evidence type="ECO:0000256" key="2">
    <source>
        <dbReference type="ARBA" id="ARBA00022603"/>
    </source>
</evidence>
<gene>
    <name evidence="5" type="primary">HOL3</name>
    <name evidence="5" type="ORF">LOC62_06G008053</name>
</gene>
<dbReference type="InterPro" id="IPR029063">
    <property type="entry name" value="SAM-dependent_MTases_sf"/>
</dbReference>